<dbReference type="OrthoDB" id="6153023at2759"/>
<comment type="caution">
    <text evidence="1">The sequence shown here is derived from an EMBL/GenBank/DDBJ whole genome shotgun (WGS) entry which is preliminary data.</text>
</comment>
<sequence length="152" mass="17189">MSKVAEKCKVVAQLNSFELHSFHEAVLWGAGHLVNINEISGPFSGIVFGVSNTLATIPGIIAPYVVGVLTKNVQINKKTHIKTILAWEFDFKKSKSLIKIFKLGNYNLLTSFTLNINFNFNPKELNSVRVLNYEVVLMDKEPKRRKLIMKIK</sequence>
<gene>
    <name evidence="1" type="ORF">BpHYR1_054225</name>
</gene>
<reference evidence="1 2" key="1">
    <citation type="journal article" date="2018" name="Sci. Rep.">
        <title>Genomic signatures of local adaptation to the degree of environmental predictability in rotifers.</title>
        <authorList>
            <person name="Franch-Gras L."/>
            <person name="Hahn C."/>
            <person name="Garcia-Roger E.M."/>
            <person name="Carmona M.J."/>
            <person name="Serra M."/>
            <person name="Gomez A."/>
        </authorList>
    </citation>
    <scope>NUCLEOTIDE SEQUENCE [LARGE SCALE GENOMIC DNA]</scope>
    <source>
        <strain evidence="1">HYR1</strain>
    </source>
</reference>
<proteinExistence type="predicted"/>
<evidence type="ECO:0000313" key="1">
    <source>
        <dbReference type="EMBL" id="RNA04079.1"/>
    </source>
</evidence>
<keyword evidence="2" id="KW-1185">Reference proteome</keyword>
<dbReference type="EMBL" id="REGN01008244">
    <property type="protein sequence ID" value="RNA04079.1"/>
    <property type="molecule type" value="Genomic_DNA"/>
</dbReference>
<accession>A0A3M7PYY8</accession>
<organism evidence="1 2">
    <name type="scientific">Brachionus plicatilis</name>
    <name type="common">Marine rotifer</name>
    <name type="synonym">Brachionus muelleri</name>
    <dbReference type="NCBI Taxonomy" id="10195"/>
    <lineage>
        <taxon>Eukaryota</taxon>
        <taxon>Metazoa</taxon>
        <taxon>Spiralia</taxon>
        <taxon>Gnathifera</taxon>
        <taxon>Rotifera</taxon>
        <taxon>Eurotatoria</taxon>
        <taxon>Monogononta</taxon>
        <taxon>Pseudotrocha</taxon>
        <taxon>Ploima</taxon>
        <taxon>Brachionidae</taxon>
        <taxon>Brachionus</taxon>
    </lineage>
</organism>
<dbReference type="AlphaFoldDB" id="A0A3M7PYY8"/>
<evidence type="ECO:0000313" key="2">
    <source>
        <dbReference type="Proteomes" id="UP000276133"/>
    </source>
</evidence>
<protein>
    <submittedName>
        <fullName evidence="1">Sialin</fullName>
    </submittedName>
</protein>
<name>A0A3M7PYY8_BRAPC</name>
<dbReference type="Proteomes" id="UP000276133">
    <property type="component" value="Unassembled WGS sequence"/>
</dbReference>